<evidence type="ECO:0000256" key="6">
    <source>
        <dbReference type="ARBA" id="ARBA00022917"/>
    </source>
</evidence>
<evidence type="ECO:0000256" key="3">
    <source>
        <dbReference type="ARBA" id="ARBA00022598"/>
    </source>
</evidence>
<dbReference type="CDD" id="cd00808">
    <property type="entry name" value="GluRS_core"/>
    <property type="match status" value="1"/>
</dbReference>
<dbReference type="InterPro" id="IPR004527">
    <property type="entry name" value="Glu-tRNA-ligase_bac/mito"/>
</dbReference>
<dbReference type="InterPro" id="IPR008925">
    <property type="entry name" value="aa_tRNA-synth_I_cd-bd_sf"/>
</dbReference>
<comment type="subunit">
    <text evidence="8">Monomer.</text>
</comment>
<keyword evidence="3 8" id="KW-0436">Ligase</keyword>
<keyword evidence="7 8" id="KW-0030">Aminoacyl-tRNA synthetase</keyword>
<evidence type="ECO:0000259" key="9">
    <source>
        <dbReference type="Pfam" id="PF00749"/>
    </source>
</evidence>
<dbReference type="PRINTS" id="PR00987">
    <property type="entry name" value="TRNASYNTHGLU"/>
</dbReference>
<dbReference type="PANTHER" id="PTHR43311:SF2">
    <property type="entry name" value="GLUTAMATE--TRNA LIGASE, MITOCHONDRIAL-RELATED"/>
    <property type="match status" value="1"/>
</dbReference>
<proteinExistence type="inferred from homology"/>
<dbReference type="Gene3D" id="3.40.50.620">
    <property type="entry name" value="HUPs"/>
    <property type="match status" value="1"/>
</dbReference>
<dbReference type="GO" id="GO:0000049">
    <property type="term" value="F:tRNA binding"/>
    <property type="evidence" value="ECO:0007669"/>
    <property type="project" value="InterPro"/>
</dbReference>
<organism evidence="11 12">
    <name type="scientific">Alistipes onderdonkii</name>
    <dbReference type="NCBI Taxonomy" id="328813"/>
    <lineage>
        <taxon>Bacteria</taxon>
        <taxon>Pseudomonadati</taxon>
        <taxon>Bacteroidota</taxon>
        <taxon>Bacteroidia</taxon>
        <taxon>Bacteroidales</taxon>
        <taxon>Rikenellaceae</taxon>
        <taxon>Alistipes</taxon>
    </lineage>
</organism>
<feature type="short sequence motif" description="'KMSKS' region" evidence="8">
    <location>
        <begin position="263"/>
        <end position="267"/>
    </location>
</feature>
<keyword evidence="6 8" id="KW-0648">Protein biosynthesis</keyword>
<dbReference type="InterPro" id="IPR014729">
    <property type="entry name" value="Rossmann-like_a/b/a_fold"/>
</dbReference>
<dbReference type="GO" id="GO:0005829">
    <property type="term" value="C:cytosol"/>
    <property type="evidence" value="ECO:0007669"/>
    <property type="project" value="TreeGrafter"/>
</dbReference>
<dbReference type="Gene3D" id="1.10.10.350">
    <property type="match status" value="1"/>
</dbReference>
<protein>
    <recommendedName>
        <fullName evidence="8">Glutamate--tRNA ligase</fullName>
        <ecNumber evidence="8">6.1.1.17</ecNumber>
    </recommendedName>
    <alternativeName>
        <fullName evidence="8">Glutamyl-tRNA synthetase</fullName>
        <shortName evidence="8">GluRS</shortName>
    </alternativeName>
</protein>
<keyword evidence="5 8" id="KW-0067">ATP-binding</keyword>
<dbReference type="Proteomes" id="UP000195772">
    <property type="component" value="Unassembled WGS sequence"/>
</dbReference>
<comment type="caution">
    <text evidence="8">Lacks conserved residue(s) required for the propagation of feature annotation.</text>
</comment>
<dbReference type="GO" id="GO:0008270">
    <property type="term" value="F:zinc ion binding"/>
    <property type="evidence" value="ECO:0007669"/>
    <property type="project" value="InterPro"/>
</dbReference>
<feature type="short sequence motif" description="'HIGH' region" evidence="8">
    <location>
        <begin position="11"/>
        <end position="21"/>
    </location>
</feature>
<dbReference type="EC" id="6.1.1.17" evidence="8"/>
<dbReference type="eggNOG" id="COG0008">
    <property type="taxonomic scope" value="Bacteria"/>
</dbReference>
<dbReference type="Pfam" id="PF19269">
    <property type="entry name" value="Anticodon_2"/>
    <property type="match status" value="1"/>
</dbReference>
<comment type="subcellular location">
    <subcellularLocation>
        <location evidence="8">Cytoplasm</location>
    </subcellularLocation>
</comment>
<keyword evidence="4 8" id="KW-0547">Nucleotide-binding</keyword>
<dbReference type="GO" id="GO:0004818">
    <property type="term" value="F:glutamate-tRNA ligase activity"/>
    <property type="evidence" value="ECO:0007669"/>
    <property type="project" value="UniProtKB-UniRule"/>
</dbReference>
<keyword evidence="2 8" id="KW-0963">Cytoplasm</keyword>
<feature type="binding site" evidence="8">
    <location>
        <position position="266"/>
    </location>
    <ligand>
        <name>ATP</name>
        <dbReference type="ChEBI" id="CHEBI:30616"/>
    </ligand>
</feature>
<dbReference type="Gene3D" id="3.90.800.10">
    <property type="entry name" value="Glutamyl-tRNA Synthetase, Domain 3"/>
    <property type="match status" value="1"/>
</dbReference>
<comment type="function">
    <text evidence="8">Catalyzes the attachment of glutamate to tRNA(Glu) in a two-step reaction: glutamate is first activated by ATP to form Glu-AMP and then transferred to the acceptor end of tRNA(Glu).</text>
</comment>
<dbReference type="GO" id="GO:0006424">
    <property type="term" value="P:glutamyl-tRNA aminoacylation"/>
    <property type="evidence" value="ECO:0007669"/>
    <property type="project" value="UniProtKB-UniRule"/>
</dbReference>
<dbReference type="InterPro" id="IPR020751">
    <property type="entry name" value="aa-tRNA-synth_I_codon-bd_sub2"/>
</dbReference>
<sequence>MARPVRVRFAPSPTGPLHIGGVRTALYNYLFARKMGGTMILRIEDTDSQRFVPGAEEYILESLEWCGIRIDEGVGAGGPHAPYRQSERREIYLKYALQLVEAGWAYYAFDTAEELDALRREAEGRGEAFAYNYTVREKLATSLALPAEEVRARIDRGDQWVIRFRMPENEVVEMDDLIRGHVEVNTSTLDDKVLYKSADALPTYHLANIVDDHLMEVSHVIRGEEWLPSLPLHYLLYKAFGWTATQPAFAHLPLLLKPTGGGKLSKRDGDKMGFPVFPLFWKSPTTGETAHGYREDGYFPEAFINMLALLGWNPGTEQEIFSMQELIDNFSLERVSKSGARFQPDKAKWFNAQYMHHKSDAELAALYQPILRGHGIEVADEVAGRAAGIMKERATFITDLWDLTSFFFVAPAEYEEKQTRKYWKGQNPEILRELRSVLAAIDDFSLENTERIVHGWIEQKGYGMGQVMNTLRLALVGAGKGPGMYDVTSFIGKEETLRRIDHILATLKPAE</sequence>
<name>A0A1Y3QV96_9BACT</name>
<dbReference type="SUPFAM" id="SSF48163">
    <property type="entry name" value="An anticodon-binding domain of class I aminoacyl-tRNA synthetases"/>
    <property type="match status" value="1"/>
</dbReference>
<accession>A0A1Y3QV96</accession>
<comment type="similarity">
    <text evidence="1 8">Belongs to the class-I aminoacyl-tRNA synthetase family. Glutamate--tRNA ligase type 1 subfamily.</text>
</comment>
<dbReference type="GO" id="GO:0005524">
    <property type="term" value="F:ATP binding"/>
    <property type="evidence" value="ECO:0007669"/>
    <property type="project" value="UniProtKB-UniRule"/>
</dbReference>
<reference evidence="12" key="1">
    <citation type="submission" date="2017-04" db="EMBL/GenBank/DDBJ databases">
        <title>Function of individual gut microbiota members based on whole genome sequencing of pure cultures obtained from chicken caecum.</title>
        <authorList>
            <person name="Medvecky M."/>
            <person name="Cejkova D."/>
            <person name="Polansky O."/>
            <person name="Karasova D."/>
            <person name="Kubasova T."/>
            <person name="Cizek A."/>
            <person name="Rychlik I."/>
        </authorList>
    </citation>
    <scope>NUCLEOTIDE SEQUENCE [LARGE SCALE GENOMIC DNA]</scope>
    <source>
        <strain evidence="12">An90</strain>
    </source>
</reference>
<dbReference type="OrthoDB" id="9807503at2"/>
<evidence type="ECO:0000259" key="10">
    <source>
        <dbReference type="Pfam" id="PF19269"/>
    </source>
</evidence>
<feature type="domain" description="Aminoacyl-tRNA synthetase class I anticodon-binding" evidence="10">
    <location>
        <begin position="363"/>
        <end position="503"/>
    </location>
</feature>
<dbReference type="FunFam" id="3.40.50.620:FF:000127">
    <property type="entry name" value="Glutamate--tRNA ligase"/>
    <property type="match status" value="1"/>
</dbReference>
<evidence type="ECO:0000256" key="1">
    <source>
        <dbReference type="ARBA" id="ARBA00007894"/>
    </source>
</evidence>
<dbReference type="Pfam" id="PF00749">
    <property type="entry name" value="tRNA-synt_1c"/>
    <property type="match status" value="1"/>
</dbReference>
<evidence type="ECO:0000313" key="11">
    <source>
        <dbReference type="EMBL" id="OUN02198.1"/>
    </source>
</evidence>
<gene>
    <name evidence="8" type="primary">gltX</name>
    <name evidence="11" type="ORF">B5G41_12610</name>
</gene>
<comment type="caution">
    <text evidence="11">The sequence shown here is derived from an EMBL/GenBank/DDBJ whole genome shotgun (WGS) entry which is preliminary data.</text>
</comment>
<dbReference type="InterPro" id="IPR033910">
    <property type="entry name" value="GluRS_core"/>
</dbReference>
<evidence type="ECO:0000256" key="7">
    <source>
        <dbReference type="ARBA" id="ARBA00023146"/>
    </source>
</evidence>
<evidence type="ECO:0000256" key="4">
    <source>
        <dbReference type="ARBA" id="ARBA00022741"/>
    </source>
</evidence>
<dbReference type="InterPro" id="IPR049940">
    <property type="entry name" value="GluQ/Sye"/>
</dbReference>
<comment type="catalytic activity">
    <reaction evidence="8">
        <text>tRNA(Glu) + L-glutamate + ATP = L-glutamyl-tRNA(Glu) + AMP + diphosphate</text>
        <dbReference type="Rhea" id="RHEA:23540"/>
        <dbReference type="Rhea" id="RHEA-COMP:9663"/>
        <dbReference type="Rhea" id="RHEA-COMP:9680"/>
        <dbReference type="ChEBI" id="CHEBI:29985"/>
        <dbReference type="ChEBI" id="CHEBI:30616"/>
        <dbReference type="ChEBI" id="CHEBI:33019"/>
        <dbReference type="ChEBI" id="CHEBI:78442"/>
        <dbReference type="ChEBI" id="CHEBI:78520"/>
        <dbReference type="ChEBI" id="CHEBI:456215"/>
        <dbReference type="EC" id="6.1.1.17"/>
    </reaction>
</comment>
<dbReference type="GeneID" id="59807179"/>
<dbReference type="Gene3D" id="1.10.1160.10">
    <property type="entry name" value="Glutamyl-trna Synthetase, Domain 2"/>
    <property type="match status" value="1"/>
</dbReference>
<evidence type="ECO:0000256" key="5">
    <source>
        <dbReference type="ARBA" id="ARBA00022840"/>
    </source>
</evidence>
<evidence type="ECO:0000313" key="12">
    <source>
        <dbReference type="Proteomes" id="UP000195772"/>
    </source>
</evidence>
<dbReference type="NCBIfam" id="TIGR00464">
    <property type="entry name" value="gltX_bact"/>
    <property type="match status" value="1"/>
</dbReference>
<dbReference type="InterPro" id="IPR001412">
    <property type="entry name" value="aa-tRNA-synth_I_CS"/>
</dbReference>
<dbReference type="InterPro" id="IPR000924">
    <property type="entry name" value="Glu/Gln-tRNA-synth"/>
</dbReference>
<dbReference type="InterPro" id="IPR020061">
    <property type="entry name" value="Glu_tRNA_lig_a-bdl"/>
</dbReference>
<dbReference type="RefSeq" id="WP_022333451.1">
    <property type="nucleotide sequence ID" value="NZ_AP031440.1"/>
</dbReference>
<dbReference type="HAMAP" id="MF_00022">
    <property type="entry name" value="Glu_tRNA_synth_type1"/>
    <property type="match status" value="1"/>
</dbReference>
<dbReference type="PANTHER" id="PTHR43311">
    <property type="entry name" value="GLUTAMATE--TRNA LIGASE"/>
    <property type="match status" value="1"/>
</dbReference>
<dbReference type="AlphaFoldDB" id="A0A1Y3QV96"/>
<evidence type="ECO:0000256" key="8">
    <source>
        <dbReference type="HAMAP-Rule" id="MF_00022"/>
    </source>
</evidence>
<dbReference type="InterPro" id="IPR045462">
    <property type="entry name" value="aa-tRNA-synth_I_cd-bd"/>
</dbReference>
<dbReference type="InterPro" id="IPR020058">
    <property type="entry name" value="Glu/Gln-tRNA-synth_Ib_cat-dom"/>
</dbReference>
<feature type="domain" description="Glutamyl/glutaminyl-tRNA synthetase class Ib catalytic" evidence="9">
    <location>
        <begin position="5"/>
        <end position="349"/>
    </location>
</feature>
<evidence type="ECO:0000256" key="2">
    <source>
        <dbReference type="ARBA" id="ARBA00022490"/>
    </source>
</evidence>
<dbReference type="SUPFAM" id="SSF52374">
    <property type="entry name" value="Nucleotidylyl transferase"/>
    <property type="match status" value="1"/>
</dbReference>
<dbReference type="EMBL" id="NFHB01000009">
    <property type="protein sequence ID" value="OUN02198.1"/>
    <property type="molecule type" value="Genomic_DNA"/>
</dbReference>
<dbReference type="PROSITE" id="PS00178">
    <property type="entry name" value="AA_TRNA_LIGASE_I"/>
    <property type="match status" value="1"/>
</dbReference>